<keyword evidence="2" id="KW-0614">Plasmid</keyword>
<reference evidence="2 3" key="1">
    <citation type="submission" date="2018-11" db="EMBL/GenBank/DDBJ databases">
        <title>Phylogenetic determinants of toxin gene distribution in genomes of Brevibacillus laterosporus.</title>
        <authorList>
            <person name="Glare T.R."/>
            <person name="Durrant A."/>
            <person name="Berry C."/>
            <person name="Palma L."/>
            <person name="Ormskirk M."/>
            <person name="Cox M.O."/>
        </authorList>
    </citation>
    <scope>NUCLEOTIDE SEQUENCE [LARGE SCALE GENOMIC DNA]</scope>
    <source>
        <strain evidence="2 3">1821L</strain>
        <plasmid evidence="2 3">p1821L01</plasmid>
    </source>
</reference>
<protein>
    <recommendedName>
        <fullName evidence="4">TrbC/VIRB2 family protein</fullName>
    </recommendedName>
</protein>
<feature type="transmembrane region" description="Helical" evidence="1">
    <location>
        <begin position="62"/>
        <end position="81"/>
    </location>
</feature>
<sequence length="122" mass="13230">MKSIINMRFVLVFFTIFALFSTVVLLPATEAYASLNLDPGTEKLKGEWKSIVEKVWDVSKDFSKYAAVVLLILALLIRAFGGNDNNKIAAAKSFALWGLGLVGGVYLVDVIVSAILGIFSGK</sequence>
<geneLocation type="plasmid" evidence="2 3">
    <name>p1821L01</name>
</geneLocation>
<dbReference type="Proteomes" id="UP000319432">
    <property type="component" value="Plasmid p1821L01"/>
</dbReference>
<feature type="transmembrane region" description="Helical" evidence="1">
    <location>
        <begin position="93"/>
        <end position="119"/>
    </location>
</feature>
<name>A0A518V1Y5_BRELA</name>
<dbReference type="EMBL" id="CP033461">
    <property type="protein sequence ID" value="QDX90995.1"/>
    <property type="molecule type" value="Genomic_DNA"/>
</dbReference>
<gene>
    <name evidence="2" type="ORF">EEL30_00560</name>
</gene>
<accession>A0A518V1Y5</accession>
<evidence type="ECO:0000313" key="2">
    <source>
        <dbReference type="EMBL" id="QDX90995.1"/>
    </source>
</evidence>
<keyword evidence="1" id="KW-0812">Transmembrane</keyword>
<keyword evidence="1" id="KW-0472">Membrane</keyword>
<keyword evidence="3" id="KW-1185">Reference proteome</keyword>
<dbReference type="OrthoDB" id="9941821at2"/>
<evidence type="ECO:0008006" key="4">
    <source>
        <dbReference type="Google" id="ProtNLM"/>
    </source>
</evidence>
<keyword evidence="1" id="KW-1133">Transmembrane helix</keyword>
<evidence type="ECO:0000313" key="3">
    <source>
        <dbReference type="Proteomes" id="UP000319432"/>
    </source>
</evidence>
<dbReference type="AlphaFoldDB" id="A0A518V1Y5"/>
<evidence type="ECO:0000256" key="1">
    <source>
        <dbReference type="SAM" id="Phobius"/>
    </source>
</evidence>
<proteinExistence type="predicted"/>
<organism evidence="2 3">
    <name type="scientific">Brevibacillus laterosporus</name>
    <name type="common">Bacillus laterosporus</name>
    <dbReference type="NCBI Taxonomy" id="1465"/>
    <lineage>
        <taxon>Bacteria</taxon>
        <taxon>Bacillati</taxon>
        <taxon>Bacillota</taxon>
        <taxon>Bacilli</taxon>
        <taxon>Bacillales</taxon>
        <taxon>Paenibacillaceae</taxon>
        <taxon>Brevibacillus</taxon>
    </lineage>
</organism>